<dbReference type="Pfam" id="PF24850">
    <property type="entry name" value="CC_BshC"/>
    <property type="match status" value="1"/>
</dbReference>
<dbReference type="InterPro" id="IPR011199">
    <property type="entry name" value="Bacillithiol_biosynth_BshC"/>
</dbReference>
<dbReference type="Proteomes" id="UP000180175">
    <property type="component" value="Chromosome"/>
</dbReference>
<proteinExistence type="inferred from homology"/>
<dbReference type="AlphaFoldDB" id="A0A7S7L4P1"/>
<accession>A0A7S7L4P1</accession>
<dbReference type="NCBIfam" id="TIGR03998">
    <property type="entry name" value="thiol_BshC"/>
    <property type="match status" value="1"/>
</dbReference>
<dbReference type="GO" id="GO:0016874">
    <property type="term" value="F:ligase activity"/>
    <property type="evidence" value="ECO:0007669"/>
    <property type="project" value="UniProtKB-UniRule"/>
</dbReference>
<evidence type="ECO:0000256" key="2">
    <source>
        <dbReference type="HAMAP-Rule" id="MF_01867"/>
    </source>
</evidence>
<reference evidence="5 6" key="1">
    <citation type="journal article" date="2017" name="Genome Announc.">
        <title>Draft Genome Sequences of Four Alkaliphilic Bacteria Belonging to the Anaerobacillus Genus.</title>
        <authorList>
            <person name="Bassil N.M."/>
            <person name="Lloyd J.R."/>
        </authorList>
    </citation>
    <scope>NUCLEOTIDE SEQUENCE [LARGE SCALE GENOMIC DNA]</scope>
    <source>
        <strain evidence="5 6">NB2006</strain>
    </source>
</reference>
<dbReference type="InterPro" id="IPR055398">
    <property type="entry name" value="Rossmann-like_BshC"/>
</dbReference>
<organism evidence="5 6">
    <name type="scientific">Anaerobacillus isosaccharinicus</name>
    <dbReference type="NCBI Taxonomy" id="1532552"/>
    <lineage>
        <taxon>Bacteria</taxon>
        <taxon>Bacillati</taxon>
        <taxon>Bacillota</taxon>
        <taxon>Bacilli</taxon>
        <taxon>Bacillales</taxon>
        <taxon>Bacillaceae</taxon>
        <taxon>Anaerobacillus</taxon>
    </lineage>
</organism>
<gene>
    <name evidence="2 5" type="primary">bshC</name>
    <name evidence="5" type="ORF">AWH56_016750</name>
</gene>
<name>A0A7S7L4P1_9BACI</name>
<dbReference type="KEGG" id="aia:AWH56_016750"/>
<evidence type="ECO:0000256" key="1">
    <source>
        <dbReference type="ARBA" id="ARBA00022598"/>
    </source>
</evidence>
<dbReference type="RefSeq" id="WP_182081065.1">
    <property type="nucleotide sequence ID" value="NZ_CP063356.2"/>
</dbReference>
<dbReference type="Pfam" id="PF10079">
    <property type="entry name" value="Rossmann-like_BshC"/>
    <property type="match status" value="1"/>
</dbReference>
<keyword evidence="6" id="KW-1185">Reference proteome</keyword>
<comment type="function">
    <text evidence="2">Involved in bacillithiol (BSH) biosynthesis. May catalyze the last step of the pathway, the addition of cysteine to glucosamine malate (GlcN-Mal) to generate BSH.</text>
</comment>
<dbReference type="PIRSF" id="PIRSF012535">
    <property type="entry name" value="UCP012535"/>
    <property type="match status" value="1"/>
</dbReference>
<keyword evidence="1 2" id="KW-0436">Ligase</keyword>
<dbReference type="EC" id="6.-.-.-" evidence="2"/>
<dbReference type="EMBL" id="CP063356">
    <property type="protein sequence ID" value="QOY34367.1"/>
    <property type="molecule type" value="Genomic_DNA"/>
</dbReference>
<dbReference type="HAMAP" id="MF_01867">
    <property type="entry name" value="BshC"/>
    <property type="match status" value="1"/>
</dbReference>
<comment type="similarity">
    <text evidence="2">Belongs to the BshC family.</text>
</comment>
<sequence>MLIKECHLNQSKLMKDYIEGKQPLQSLFDYCYKEEIDYNKRLQELSQREFPREALTEHLLEFNKKYQCSSKTVTNIEKLLDGKSVVVVGGQQAGVLTGPLYTIHKIISILKLAEMQEAKLQVPVVPVFWVAGEDHDFDEINHLFSVGSDKLHKRKIHQENSSKKSVSDLKLDKEALKKLVVEVFLDSNETSNTSALLNEINKSIVESDNYVDFFSSLIHKLFKDSGIVLIDSHNQRLRKLEVPFLKRLVEGNEALNKGFLHNANELFNSGYGEPIERSKNNAHLFYHLDGTRLLLERKNKNLFSDKQQICSFTKEELLSLVETEPENFSNNVVTRPLMQEFLLPVLTFVGGPGEIAYWASLKEVFHLFGFKVPPVAPRLSLTIVEPQIVKWLDNDESAIISVIKDGIITGRNHIAYWDEKRQIEEALHHAIGEVEKITAPLKELISHFDKGLEKLAQKNELIIKKEISFLAQKIEKSVRQKYEHEWLKFDLIEANLLPNKGLQERSLNIIRYINEYGLDFVTKLVELPYEFNDTHKIIFLK</sequence>
<dbReference type="InterPro" id="IPR055399">
    <property type="entry name" value="CC_BshC"/>
</dbReference>
<evidence type="ECO:0000313" key="5">
    <source>
        <dbReference type="EMBL" id="QOY34367.1"/>
    </source>
</evidence>
<reference evidence="5 6" key="2">
    <citation type="journal article" date="2019" name="Int. J. Syst. Evol. Microbiol.">
        <title>Anaerobacillus isosaccharinicus sp. nov., an alkaliphilic bacterium which degrades isosaccharinic acid.</title>
        <authorList>
            <person name="Bassil N.M."/>
            <person name="Lloyd J.R."/>
        </authorList>
    </citation>
    <scope>NUCLEOTIDE SEQUENCE [LARGE SCALE GENOMIC DNA]</scope>
    <source>
        <strain evidence="5 6">NB2006</strain>
    </source>
</reference>
<feature type="domain" description="Bacillithiol biosynthesis BshC N-terminal Rossmann-like" evidence="3">
    <location>
        <begin position="9"/>
        <end position="379"/>
    </location>
</feature>
<evidence type="ECO:0000313" key="6">
    <source>
        <dbReference type="Proteomes" id="UP000180175"/>
    </source>
</evidence>
<protein>
    <recommendedName>
        <fullName evidence="2">Putative cysteine ligase BshC</fullName>
        <ecNumber evidence="2">6.-.-.-</ecNumber>
    </recommendedName>
</protein>
<feature type="domain" description="Bacillithiol biosynthesis BshC C-terminal coiled-coil" evidence="4">
    <location>
        <begin position="382"/>
        <end position="540"/>
    </location>
</feature>
<evidence type="ECO:0000259" key="4">
    <source>
        <dbReference type="Pfam" id="PF24850"/>
    </source>
</evidence>
<evidence type="ECO:0000259" key="3">
    <source>
        <dbReference type="Pfam" id="PF10079"/>
    </source>
</evidence>